<gene>
    <name evidence="3" type="ORF">L0M14_22680</name>
</gene>
<dbReference type="EMBL" id="CP090978">
    <property type="protein sequence ID" value="UJF32453.1"/>
    <property type="molecule type" value="Genomic_DNA"/>
</dbReference>
<organism evidence="3 4">
    <name type="scientific">Paenibacillus hexagrammi</name>
    <dbReference type="NCBI Taxonomy" id="2908839"/>
    <lineage>
        <taxon>Bacteria</taxon>
        <taxon>Bacillati</taxon>
        <taxon>Bacillota</taxon>
        <taxon>Bacilli</taxon>
        <taxon>Bacillales</taxon>
        <taxon>Paenibacillaceae</taxon>
        <taxon>Paenibacillus</taxon>
    </lineage>
</organism>
<dbReference type="Proteomes" id="UP001649230">
    <property type="component" value="Chromosome"/>
</dbReference>
<dbReference type="RefSeq" id="WP_235118802.1">
    <property type="nucleotide sequence ID" value="NZ_CP090978.1"/>
</dbReference>
<accession>A0ABY3SEN1</accession>
<dbReference type="SUPFAM" id="SSF56954">
    <property type="entry name" value="Outer membrane efflux proteins (OEP)"/>
    <property type="match status" value="1"/>
</dbReference>
<proteinExistence type="predicted"/>
<evidence type="ECO:0000256" key="1">
    <source>
        <dbReference type="SAM" id="Coils"/>
    </source>
</evidence>
<keyword evidence="1" id="KW-0175">Coiled coil</keyword>
<evidence type="ECO:0000313" key="4">
    <source>
        <dbReference type="Proteomes" id="UP001649230"/>
    </source>
</evidence>
<protein>
    <submittedName>
        <fullName evidence="3">Uncharacterized protein</fullName>
    </submittedName>
</protein>
<feature type="coiled-coil region" evidence="1">
    <location>
        <begin position="114"/>
        <end position="162"/>
    </location>
</feature>
<keyword evidence="4" id="KW-1185">Reference proteome</keyword>
<feature type="region of interest" description="Disordered" evidence="2">
    <location>
        <begin position="1"/>
        <end position="25"/>
    </location>
</feature>
<sequence length="298" mass="32733">MGSPSFTPAHLPNTPDEIANTPGLPAITDPVELSWTIMQNTAMNQMLQGLGALAGGMNTIISSQRAQMSTAVHQLDTDQRNSLLQSDEAEAGIRLMMIAQYAQLLGQKKQLDFMQEYQLVIEKELRRASMLEQQGLASLDAVQSAQKALAKQKDDIVTLTNNFRLALVQQCTDIGISYNPNQVLQDIEPIAIEPVKESDTITLLTNSYQMKMAGNNIDEAVWESGHSVTQNTYGDQYLGVNQALAGQKNEQTRLELTKKIQATYHDAQNAYQACLTAKRNVNDIQADLKKSSSATMSA</sequence>
<dbReference type="Gene3D" id="1.20.1600.10">
    <property type="entry name" value="Outer membrane efflux proteins (OEP)"/>
    <property type="match status" value="1"/>
</dbReference>
<evidence type="ECO:0000256" key="2">
    <source>
        <dbReference type="SAM" id="MobiDB-lite"/>
    </source>
</evidence>
<evidence type="ECO:0000313" key="3">
    <source>
        <dbReference type="EMBL" id="UJF32453.1"/>
    </source>
</evidence>
<name>A0ABY3SEN1_9BACL</name>
<reference evidence="3 4" key="1">
    <citation type="journal article" date="2024" name="Int. J. Syst. Evol. Microbiol.">
        <title>Paenibacillus hexagrammi sp. nov., a novel bacterium isolated from the gut content of Hexagrammos agrammus.</title>
        <authorList>
            <person name="Jung H.K."/>
            <person name="Kim D.G."/>
            <person name="Zin H."/>
            <person name="Park J."/>
            <person name="Jung H."/>
            <person name="Kim Y.O."/>
            <person name="Kong H.J."/>
            <person name="Kim J.W."/>
            <person name="Kim Y.S."/>
        </authorList>
    </citation>
    <scope>NUCLEOTIDE SEQUENCE [LARGE SCALE GENOMIC DNA]</scope>
    <source>
        <strain evidence="3 4">YPD9-1</strain>
    </source>
</reference>